<keyword evidence="2" id="KW-1185">Reference proteome</keyword>
<reference evidence="1 2" key="1">
    <citation type="submission" date="2018-06" db="EMBL/GenBank/DDBJ databases">
        <title>The Genome of Cuscuta australis (Dodder) Provides Insight into the Evolution of Plant Parasitism.</title>
        <authorList>
            <person name="Liu H."/>
        </authorList>
    </citation>
    <scope>NUCLEOTIDE SEQUENCE [LARGE SCALE GENOMIC DNA]</scope>
    <source>
        <strain evidence="2">cv. Yunnan</strain>
        <tissue evidence="1">Vines</tissue>
    </source>
</reference>
<proteinExistence type="predicted"/>
<gene>
    <name evidence="1" type="ORF">DM860_005102</name>
</gene>
<dbReference type="AlphaFoldDB" id="A0A328DS75"/>
<protein>
    <submittedName>
        <fullName evidence="1">Uncharacterized protein</fullName>
    </submittedName>
</protein>
<organism evidence="1 2">
    <name type="scientific">Cuscuta australis</name>
    <dbReference type="NCBI Taxonomy" id="267555"/>
    <lineage>
        <taxon>Eukaryota</taxon>
        <taxon>Viridiplantae</taxon>
        <taxon>Streptophyta</taxon>
        <taxon>Embryophyta</taxon>
        <taxon>Tracheophyta</taxon>
        <taxon>Spermatophyta</taxon>
        <taxon>Magnoliopsida</taxon>
        <taxon>eudicotyledons</taxon>
        <taxon>Gunneridae</taxon>
        <taxon>Pentapetalae</taxon>
        <taxon>asterids</taxon>
        <taxon>lamiids</taxon>
        <taxon>Solanales</taxon>
        <taxon>Convolvulaceae</taxon>
        <taxon>Cuscuteae</taxon>
        <taxon>Cuscuta</taxon>
        <taxon>Cuscuta subgen. Grammica</taxon>
        <taxon>Cuscuta sect. Cleistogrammica</taxon>
    </lineage>
</organism>
<evidence type="ECO:0000313" key="1">
    <source>
        <dbReference type="EMBL" id="RAL46823.1"/>
    </source>
</evidence>
<evidence type="ECO:0000313" key="2">
    <source>
        <dbReference type="Proteomes" id="UP000249390"/>
    </source>
</evidence>
<name>A0A328DS75_9ASTE</name>
<dbReference type="Proteomes" id="UP000249390">
    <property type="component" value="Unassembled WGS sequence"/>
</dbReference>
<comment type="caution">
    <text evidence="1">The sequence shown here is derived from an EMBL/GenBank/DDBJ whole genome shotgun (WGS) entry which is preliminary data.</text>
</comment>
<accession>A0A328DS75</accession>
<sequence>MKRRRGRLPSGNGNRPRYYKDEELNLTDLNFDVLKHIMYYVAVSDDGARNVAHAMSVCRLFNELGNDKDVLGAVIFNHDSALTSIDPSFWQTTGLLCNCLIHQNMSAFDTAKLYAEKLKSKFILLKVITICKLMVMGDRERDVAFLNTRARKRALDIAIDDYREYSSAIKTLMQNIKQFLRMLNFVLNGIGAQPTT</sequence>
<dbReference type="EMBL" id="NQVE01000122">
    <property type="protein sequence ID" value="RAL46823.1"/>
    <property type="molecule type" value="Genomic_DNA"/>
</dbReference>